<dbReference type="HOGENOM" id="CLU_2188665_0_0_1"/>
<name>M1DJG9_SOLTU</name>
<dbReference type="PANTHER" id="PTHR31286:SF79">
    <property type="entry name" value="N-6 ADENINE-SPECIFIC DNA METHYLASE"/>
    <property type="match status" value="1"/>
</dbReference>
<dbReference type="PaxDb" id="4113-PGSC0003DMT400090032"/>
<keyword evidence="2" id="KW-1185">Reference proteome</keyword>
<dbReference type="InterPro" id="IPR040256">
    <property type="entry name" value="At4g02000-like"/>
</dbReference>
<protein>
    <submittedName>
        <fullName evidence="1">Uncharacterized protein</fullName>
    </submittedName>
</protein>
<reference evidence="2" key="1">
    <citation type="journal article" date="2011" name="Nature">
        <title>Genome sequence and analysis of the tuber crop potato.</title>
        <authorList>
            <consortium name="The Potato Genome Sequencing Consortium"/>
        </authorList>
    </citation>
    <scope>NUCLEOTIDE SEQUENCE [LARGE SCALE GENOMIC DNA]</scope>
    <source>
        <strain evidence="2">cv. DM1-3 516 R44</strain>
    </source>
</reference>
<organism evidence="1 2">
    <name type="scientific">Solanum tuberosum</name>
    <name type="common">Potato</name>
    <dbReference type="NCBI Taxonomy" id="4113"/>
    <lineage>
        <taxon>Eukaryota</taxon>
        <taxon>Viridiplantae</taxon>
        <taxon>Streptophyta</taxon>
        <taxon>Embryophyta</taxon>
        <taxon>Tracheophyta</taxon>
        <taxon>Spermatophyta</taxon>
        <taxon>Magnoliopsida</taxon>
        <taxon>eudicotyledons</taxon>
        <taxon>Gunneridae</taxon>
        <taxon>Pentapetalae</taxon>
        <taxon>asterids</taxon>
        <taxon>lamiids</taxon>
        <taxon>Solanales</taxon>
        <taxon>Solanaceae</taxon>
        <taxon>Solanoideae</taxon>
        <taxon>Solaneae</taxon>
        <taxon>Solanum</taxon>
    </lineage>
</organism>
<dbReference type="InParanoid" id="M1DJG9"/>
<dbReference type="STRING" id="4113.M1DJG9"/>
<dbReference type="Gramene" id="PGSC0003DMT400090032">
    <property type="protein sequence ID" value="PGSC0003DMT400090032"/>
    <property type="gene ID" value="PGSC0003DMG400039603"/>
</dbReference>
<sequence length="109" mass="12430">MRPLIYDDKFNVDAETTQAMACISFPDLKPTFFVKESIFSLAHAIGKPLHLDSVTINKTRPNCARVKVQVDLLVDLPKFVELEIVNEAAETSRIEKVKVQYDMLPKYCK</sequence>
<accession>M1DJG9</accession>
<reference evidence="1" key="2">
    <citation type="submission" date="2015-06" db="UniProtKB">
        <authorList>
            <consortium name="EnsemblPlants"/>
        </authorList>
    </citation>
    <scope>IDENTIFICATION</scope>
    <source>
        <strain evidence="1">DM1-3 516 R44</strain>
    </source>
</reference>
<dbReference type="AlphaFoldDB" id="M1DJG9"/>
<evidence type="ECO:0000313" key="2">
    <source>
        <dbReference type="Proteomes" id="UP000011115"/>
    </source>
</evidence>
<dbReference type="PANTHER" id="PTHR31286">
    <property type="entry name" value="GLYCINE-RICH CELL WALL STRUCTURAL PROTEIN 1.8-LIKE"/>
    <property type="match status" value="1"/>
</dbReference>
<evidence type="ECO:0000313" key="1">
    <source>
        <dbReference type="EnsemblPlants" id="PGSC0003DMT400090032"/>
    </source>
</evidence>
<dbReference type="EnsemblPlants" id="PGSC0003DMT400090032">
    <property type="protein sequence ID" value="PGSC0003DMT400090032"/>
    <property type="gene ID" value="PGSC0003DMG400039603"/>
</dbReference>
<proteinExistence type="predicted"/>
<dbReference type="Proteomes" id="UP000011115">
    <property type="component" value="Unassembled WGS sequence"/>
</dbReference>